<feature type="compositionally biased region" description="Acidic residues" evidence="1">
    <location>
        <begin position="492"/>
        <end position="502"/>
    </location>
</feature>
<feature type="region of interest" description="Disordered" evidence="1">
    <location>
        <begin position="11"/>
        <end position="248"/>
    </location>
</feature>
<gene>
    <name evidence="2" type="ORF">PACLA_8A008713</name>
</gene>
<comment type="caution">
    <text evidence="2">The sequence shown here is derived from an EMBL/GenBank/DDBJ whole genome shotgun (WGS) entry which is preliminary data.</text>
</comment>
<feature type="compositionally biased region" description="Low complexity" evidence="1">
    <location>
        <begin position="100"/>
        <end position="109"/>
    </location>
</feature>
<dbReference type="OrthoDB" id="10071033at2759"/>
<name>A0A6S7GG19_PARCT</name>
<evidence type="ECO:0000256" key="1">
    <source>
        <dbReference type="SAM" id="MobiDB-lite"/>
    </source>
</evidence>
<dbReference type="Gene3D" id="2.30.30.40">
    <property type="entry name" value="SH3 Domains"/>
    <property type="match status" value="1"/>
</dbReference>
<accession>A0A6S7GG19</accession>
<dbReference type="InterPro" id="IPR043443">
    <property type="entry name" value="FYB1/2-like"/>
</dbReference>
<dbReference type="EMBL" id="CACRXK020001615">
    <property type="protein sequence ID" value="CAB3990173.1"/>
    <property type="molecule type" value="Genomic_DNA"/>
</dbReference>
<evidence type="ECO:0000313" key="3">
    <source>
        <dbReference type="Proteomes" id="UP001152795"/>
    </source>
</evidence>
<feature type="compositionally biased region" description="Basic and acidic residues" evidence="1">
    <location>
        <begin position="73"/>
        <end position="85"/>
    </location>
</feature>
<feature type="compositionally biased region" description="Pro residues" evidence="1">
    <location>
        <begin position="471"/>
        <end position="489"/>
    </location>
</feature>
<dbReference type="GO" id="GO:0050852">
    <property type="term" value="P:T cell receptor signaling pathway"/>
    <property type="evidence" value="ECO:0007669"/>
    <property type="project" value="TreeGrafter"/>
</dbReference>
<feature type="compositionally biased region" description="Basic and acidic residues" evidence="1">
    <location>
        <begin position="150"/>
        <end position="159"/>
    </location>
</feature>
<dbReference type="GO" id="GO:0005886">
    <property type="term" value="C:plasma membrane"/>
    <property type="evidence" value="ECO:0007669"/>
    <property type="project" value="InterPro"/>
</dbReference>
<feature type="compositionally biased region" description="Basic and acidic residues" evidence="1">
    <location>
        <begin position="343"/>
        <end position="373"/>
    </location>
</feature>
<sequence>MELCTNELQQKLTTLRRAPPPKAPVASKGDEKPQEGELFKVKLKSTKPVAEPTKDEHAESTQSEDNANNNSEGKTRTPSIKDRSKMFQNGSPGKPPVPGKPAVASKKPVTSAKPTVPIKPPVNANSNQNTGTTRARPPSVINKPNPKIVDSNKDARTPELKPLPPAFALGDPPQKPPKFGLLKPSLKKYLGTSCPQRPEKHDDPSPPAVQDAPPIPKKPTRPGSGRKKSEEEIPESVTEDFYDDTACSASNDALEEFYDDTACANSNAPEPSEDFYDDTACTDNLMSGAQDETFGEDIYEPVLGNQEEQRKDPPAETAPPTLPAKDQGKEDKKKKEKERKRKEKEEKEEKEKEERERKRRDKEREKKVSEMKRRFSVKGSEKSLGTCIAAEDIAGNRMDITALIGEEFDIIRKGKPNPNNKWLVRNKQGLYGFIDIDKIEKEPADDGEDLYEEVPASKMRIIQSSNGNHIPTPPVTSPPPPPTQSAPKPPTDDPEIYDDVAGEDAEELYELLPEN</sequence>
<feature type="region of interest" description="Disordered" evidence="1">
    <location>
        <begin position="458"/>
        <end position="502"/>
    </location>
</feature>
<dbReference type="GO" id="GO:0007229">
    <property type="term" value="P:integrin-mediated signaling pathway"/>
    <property type="evidence" value="ECO:0007669"/>
    <property type="project" value="InterPro"/>
</dbReference>
<organism evidence="2 3">
    <name type="scientific">Paramuricea clavata</name>
    <name type="common">Red gorgonian</name>
    <name type="synonym">Violescent sea-whip</name>
    <dbReference type="NCBI Taxonomy" id="317549"/>
    <lineage>
        <taxon>Eukaryota</taxon>
        <taxon>Metazoa</taxon>
        <taxon>Cnidaria</taxon>
        <taxon>Anthozoa</taxon>
        <taxon>Octocorallia</taxon>
        <taxon>Malacalcyonacea</taxon>
        <taxon>Plexauridae</taxon>
        <taxon>Paramuricea</taxon>
    </lineage>
</organism>
<dbReference type="GO" id="GO:0072659">
    <property type="term" value="P:protein localization to plasma membrane"/>
    <property type="evidence" value="ECO:0007669"/>
    <property type="project" value="TreeGrafter"/>
</dbReference>
<proteinExistence type="predicted"/>
<protein>
    <submittedName>
        <fullName evidence="2">Uncharacterized protein</fullName>
    </submittedName>
</protein>
<evidence type="ECO:0000313" key="2">
    <source>
        <dbReference type="EMBL" id="CAB3990173.1"/>
    </source>
</evidence>
<dbReference type="Proteomes" id="UP001152795">
    <property type="component" value="Unassembled WGS sequence"/>
</dbReference>
<feature type="compositionally biased region" description="Basic and acidic residues" evidence="1">
    <location>
        <begin position="28"/>
        <end position="40"/>
    </location>
</feature>
<feature type="compositionally biased region" description="Polar residues" evidence="1">
    <location>
        <begin position="60"/>
        <end position="72"/>
    </location>
</feature>
<feature type="region of interest" description="Disordered" evidence="1">
    <location>
        <begin position="262"/>
        <end position="383"/>
    </location>
</feature>
<keyword evidence="3" id="KW-1185">Reference proteome</keyword>
<feature type="compositionally biased region" description="Polar residues" evidence="1">
    <location>
        <begin position="123"/>
        <end position="133"/>
    </location>
</feature>
<feature type="compositionally biased region" description="Acidic residues" evidence="1">
    <location>
        <begin position="232"/>
        <end position="243"/>
    </location>
</feature>
<dbReference type="PANTHER" id="PTHR16830">
    <property type="entry name" value="SH2 CONTAINING ADAPTOR PRAM-1 RELATED"/>
    <property type="match status" value="1"/>
</dbReference>
<reference evidence="2" key="1">
    <citation type="submission" date="2020-04" db="EMBL/GenBank/DDBJ databases">
        <authorList>
            <person name="Alioto T."/>
            <person name="Alioto T."/>
            <person name="Gomez Garrido J."/>
        </authorList>
    </citation>
    <scope>NUCLEOTIDE SEQUENCE</scope>
    <source>
        <strain evidence="2">A484AB</strain>
    </source>
</reference>
<dbReference type="AlphaFoldDB" id="A0A6S7GG19"/>
<dbReference type="PANTHER" id="PTHR16830:SF12">
    <property type="entry name" value="PDZ DOMAIN-CONTAINING PROTEIN"/>
    <property type="match status" value="1"/>
</dbReference>